<dbReference type="Gene3D" id="2.150.10.10">
    <property type="entry name" value="Serralysin-like metalloprotease, C-terminal"/>
    <property type="match status" value="1"/>
</dbReference>
<dbReference type="Proteomes" id="UP000474159">
    <property type="component" value="Unassembled WGS sequence"/>
</dbReference>
<keyword evidence="3" id="KW-1185">Reference proteome</keyword>
<dbReference type="EMBL" id="VZZK01000034">
    <property type="protein sequence ID" value="KAB1075444.1"/>
    <property type="molecule type" value="Genomic_DNA"/>
</dbReference>
<reference evidence="2 3" key="1">
    <citation type="submission" date="2019-09" db="EMBL/GenBank/DDBJ databases">
        <title>YIM 48816 draft genome.</title>
        <authorList>
            <person name="Jiang L."/>
        </authorList>
    </citation>
    <scope>NUCLEOTIDE SEQUENCE [LARGE SCALE GENOMIC DNA]</scope>
    <source>
        <strain evidence="2 3">YIM 48816</strain>
    </source>
</reference>
<dbReference type="Pfam" id="PF17803">
    <property type="entry name" value="Cadherin_4"/>
    <property type="match status" value="1"/>
</dbReference>
<name>A0A6L3SRP2_9HYPH</name>
<protein>
    <recommendedName>
        <fullName evidence="1">RapA2 cadherin-like domain-containing protein</fullName>
    </recommendedName>
</protein>
<organism evidence="2 3">
    <name type="scientific">Methylobacterium soli</name>
    <dbReference type="NCBI Taxonomy" id="553447"/>
    <lineage>
        <taxon>Bacteria</taxon>
        <taxon>Pseudomonadati</taxon>
        <taxon>Pseudomonadota</taxon>
        <taxon>Alphaproteobacteria</taxon>
        <taxon>Hyphomicrobiales</taxon>
        <taxon>Methylobacteriaceae</taxon>
        <taxon>Methylobacterium</taxon>
    </lineage>
</organism>
<dbReference type="SUPFAM" id="SSF51120">
    <property type="entry name" value="beta-Roll"/>
    <property type="match status" value="1"/>
</dbReference>
<dbReference type="OrthoDB" id="505641at2"/>
<evidence type="ECO:0000313" key="2">
    <source>
        <dbReference type="EMBL" id="KAB1075444.1"/>
    </source>
</evidence>
<accession>A0A6L3SRP2</accession>
<sequence length="488" mass="49968">MGSYTFSEIVYPGATYTYAQGVSLSGTVFGYYIDNYGSHSFIDASGNFSTFTYPNASATSIRGISSSGEIVGNFTDSGGEAHGFVYSSGISTAIDAPGASYTSVAGINATGHIVGTYIDSKGQHGFLDTNDTFTTLDAPESRYTSATAIDDAGHVFGTNFASPGGATTRQQAFVYANGSVTVEELHPPGGRPPSLGGVNEEGVVYGTYSDTTGRHGFLETGGSFSSIDIPGSSEITVTGVSADGQVVGYYRDGAFATHSFLATPVAPANGPPVSADDVANVAKGRTVSGKVLANDTDPDGDKLSVTTPGTVKGAHGTLMLKADGSYAYTSDGNALPASGYVNDTFTFDISDGHSHMVAEHLSVTTTANGTTKVFDGSAGGATLTGTNAADILVGGPDDILTGRIGADRFVFNAHAGRNTITDFDPKVDKLVLDHALIPSAKDILHGSAHVDQIGGDLILDAGHGDVLTLQHTTLAQVLLNAGHDVLIV</sequence>
<evidence type="ECO:0000259" key="1">
    <source>
        <dbReference type="Pfam" id="PF17803"/>
    </source>
</evidence>
<gene>
    <name evidence="2" type="ORF">F6X53_25105</name>
</gene>
<dbReference type="NCBIfam" id="TIGR01965">
    <property type="entry name" value="VCBS_repeat"/>
    <property type="match status" value="1"/>
</dbReference>
<evidence type="ECO:0000313" key="3">
    <source>
        <dbReference type="Proteomes" id="UP000474159"/>
    </source>
</evidence>
<proteinExistence type="predicted"/>
<dbReference type="AlphaFoldDB" id="A0A6L3SRP2"/>
<dbReference type="InterPro" id="IPR010221">
    <property type="entry name" value="VCBS_dom"/>
</dbReference>
<comment type="caution">
    <text evidence="2">The sequence shown here is derived from an EMBL/GenBank/DDBJ whole genome shotgun (WGS) entry which is preliminary data.</text>
</comment>
<dbReference type="InterPro" id="IPR040853">
    <property type="entry name" value="RapA2_cadherin-like"/>
</dbReference>
<dbReference type="RefSeq" id="WP_151003457.1">
    <property type="nucleotide sequence ID" value="NZ_BPQY01000215.1"/>
</dbReference>
<dbReference type="InterPro" id="IPR011049">
    <property type="entry name" value="Serralysin-like_metalloprot_C"/>
</dbReference>
<feature type="domain" description="RapA2 cadherin-like" evidence="1">
    <location>
        <begin position="265"/>
        <end position="328"/>
    </location>
</feature>